<dbReference type="Pfam" id="PF06984">
    <property type="entry name" value="MRP-L47"/>
    <property type="match status" value="1"/>
</dbReference>
<dbReference type="Proteomes" id="UP001219568">
    <property type="component" value="Unassembled WGS sequence"/>
</dbReference>
<evidence type="ECO:0000313" key="10">
    <source>
        <dbReference type="EMBL" id="KAJ6030586.1"/>
    </source>
</evidence>
<evidence type="ECO:0000256" key="9">
    <source>
        <dbReference type="SAM" id="MobiDB-lite"/>
    </source>
</evidence>
<reference evidence="10" key="2">
    <citation type="submission" date="2023-01" db="EMBL/GenBank/DDBJ databases">
        <authorList>
            <person name="Petersen C."/>
        </authorList>
    </citation>
    <scope>NUCLEOTIDE SEQUENCE</scope>
    <source>
        <strain evidence="10">IBT 15450</strain>
    </source>
</reference>
<protein>
    <recommendedName>
        <fullName evidence="7">Large ribosomal subunit protein uL29m</fullName>
    </recommendedName>
    <alternativeName>
        <fullName evidence="8">54S ribosomal protein L4, mitochondrial</fullName>
    </alternativeName>
</protein>
<dbReference type="AlphaFoldDB" id="A0AAD6I4P8"/>
<reference evidence="10" key="1">
    <citation type="journal article" date="2023" name="IMA Fungus">
        <title>Comparative genomic study of the Penicillium genus elucidates a diverse pangenome and 15 lateral gene transfer events.</title>
        <authorList>
            <person name="Petersen C."/>
            <person name="Sorensen T."/>
            <person name="Nielsen M.R."/>
            <person name="Sondergaard T.E."/>
            <person name="Sorensen J.L."/>
            <person name="Fitzpatrick D.A."/>
            <person name="Frisvad J.C."/>
            <person name="Nielsen K.L."/>
        </authorList>
    </citation>
    <scope>NUCLEOTIDE SEQUENCE</scope>
    <source>
        <strain evidence="10">IBT 15450</strain>
    </source>
</reference>
<comment type="subunit">
    <text evidence="6">Component of the mitochondrial large ribosomal subunit. Mature mitochondrial ribosomes consist of a small (37S) and a large (54S) subunit. The 37S subunit contains at least 33 different proteins and 1 molecule of RNA (15S). The 54S subunit contains at least 45 different proteins and 1 molecule of RNA (21S).</text>
</comment>
<name>A0AAD6I4P8_PENCN</name>
<comment type="similarity">
    <text evidence="2">Belongs to the universal ribosomal protein uL29 family.</text>
</comment>
<dbReference type="GO" id="GO:0003735">
    <property type="term" value="F:structural constituent of ribosome"/>
    <property type="evidence" value="ECO:0007669"/>
    <property type="project" value="InterPro"/>
</dbReference>
<feature type="region of interest" description="Disordered" evidence="9">
    <location>
        <begin position="37"/>
        <end position="68"/>
    </location>
</feature>
<comment type="caution">
    <text evidence="10">The sequence shown here is derived from an EMBL/GenBank/DDBJ whole genome shotgun (WGS) entry which is preliminary data.</text>
</comment>
<accession>A0AAD6I4P8</accession>
<dbReference type="InterPro" id="IPR010729">
    <property type="entry name" value="Ribosomal_uL29_mit"/>
</dbReference>
<proteinExistence type="inferred from homology"/>
<evidence type="ECO:0000256" key="1">
    <source>
        <dbReference type="ARBA" id="ARBA00004173"/>
    </source>
</evidence>
<evidence type="ECO:0000256" key="6">
    <source>
        <dbReference type="ARBA" id="ARBA00026009"/>
    </source>
</evidence>
<dbReference type="InterPro" id="IPR038340">
    <property type="entry name" value="MRP-L47_sf"/>
</dbReference>
<keyword evidence="11" id="KW-1185">Reference proteome</keyword>
<gene>
    <name evidence="10" type="ORF">N7460_010852</name>
</gene>
<evidence type="ECO:0000256" key="5">
    <source>
        <dbReference type="ARBA" id="ARBA00023274"/>
    </source>
</evidence>
<dbReference type="GO" id="GO:0005762">
    <property type="term" value="C:mitochondrial large ribosomal subunit"/>
    <property type="evidence" value="ECO:0007669"/>
    <property type="project" value="TreeGrafter"/>
</dbReference>
<feature type="compositionally biased region" description="Low complexity" evidence="9">
    <location>
        <begin position="37"/>
        <end position="51"/>
    </location>
</feature>
<evidence type="ECO:0000256" key="4">
    <source>
        <dbReference type="ARBA" id="ARBA00023128"/>
    </source>
</evidence>
<evidence type="ECO:0000313" key="11">
    <source>
        <dbReference type="Proteomes" id="UP001219568"/>
    </source>
</evidence>
<evidence type="ECO:0000256" key="7">
    <source>
        <dbReference type="ARBA" id="ARBA00035289"/>
    </source>
</evidence>
<dbReference type="Gene3D" id="6.10.330.20">
    <property type="match status" value="1"/>
</dbReference>
<evidence type="ECO:0000256" key="2">
    <source>
        <dbReference type="ARBA" id="ARBA00009254"/>
    </source>
</evidence>
<dbReference type="PANTHER" id="PTHR21183">
    <property type="entry name" value="RIBOSOMAL PROTEIN L47, MITOCHONDRIAL-RELATED"/>
    <property type="match status" value="1"/>
</dbReference>
<keyword evidence="4" id="KW-0496">Mitochondrion</keyword>
<comment type="subcellular location">
    <subcellularLocation>
        <location evidence="1">Mitochondrion</location>
    </subcellularLocation>
</comment>
<sequence>MHSQVPRIARRLGGMARAELPPPYLAPSLHLPVTLSPVQSSSFSSTASVAANRRRDKSKHRGVSAIHRTGPRTPFAVSRWELPKPVSPEDMVAREQTPNHGLWGFFPPNREALSTPEYDHSFGRPWSIQELRERSWEDLHGLWHVCVRERNRIMTSDMERIRLKPGYGEYESGQRDAAILSTMKNMKHVLRERWYAYEDAKRMFESGYRPDNFIENTPKVEQVEQVEQVEHPMSGEQPKVQANKE</sequence>
<evidence type="ECO:0000256" key="3">
    <source>
        <dbReference type="ARBA" id="ARBA00022980"/>
    </source>
</evidence>
<dbReference type="GO" id="GO:0032543">
    <property type="term" value="P:mitochondrial translation"/>
    <property type="evidence" value="ECO:0007669"/>
    <property type="project" value="TreeGrafter"/>
</dbReference>
<dbReference type="PANTHER" id="PTHR21183:SF18">
    <property type="entry name" value="LARGE RIBOSOMAL SUBUNIT PROTEIN UL29M"/>
    <property type="match status" value="1"/>
</dbReference>
<feature type="compositionally biased region" description="Basic residues" evidence="9">
    <location>
        <begin position="52"/>
        <end position="62"/>
    </location>
</feature>
<dbReference type="EMBL" id="JAQJZL010000014">
    <property type="protein sequence ID" value="KAJ6030586.1"/>
    <property type="molecule type" value="Genomic_DNA"/>
</dbReference>
<organism evidence="10 11">
    <name type="scientific">Penicillium canescens</name>
    <dbReference type="NCBI Taxonomy" id="5083"/>
    <lineage>
        <taxon>Eukaryota</taxon>
        <taxon>Fungi</taxon>
        <taxon>Dikarya</taxon>
        <taxon>Ascomycota</taxon>
        <taxon>Pezizomycotina</taxon>
        <taxon>Eurotiomycetes</taxon>
        <taxon>Eurotiomycetidae</taxon>
        <taxon>Eurotiales</taxon>
        <taxon>Aspergillaceae</taxon>
        <taxon>Penicillium</taxon>
    </lineage>
</organism>
<keyword evidence="3" id="KW-0689">Ribosomal protein</keyword>
<keyword evidence="5" id="KW-0687">Ribonucleoprotein</keyword>
<evidence type="ECO:0000256" key="8">
    <source>
        <dbReference type="ARBA" id="ARBA00035399"/>
    </source>
</evidence>